<keyword evidence="2" id="KW-0285">Flavoprotein</keyword>
<protein>
    <recommendedName>
        <fullName evidence="6">FAD-binding domain-containing protein</fullName>
    </recommendedName>
</protein>
<reference evidence="7 8" key="1">
    <citation type="submission" date="2016-03" db="EMBL/GenBank/DDBJ databases">
        <title>Genome sequencing of Devosia sp. S37.</title>
        <authorList>
            <person name="Mohd Nor M."/>
        </authorList>
    </citation>
    <scope>NUCLEOTIDE SEQUENCE [LARGE SCALE GENOMIC DNA]</scope>
    <source>
        <strain evidence="7 8">S37</strain>
    </source>
</reference>
<dbReference type="Pfam" id="PF01494">
    <property type="entry name" value="FAD_binding_3"/>
    <property type="match status" value="2"/>
</dbReference>
<gene>
    <name evidence="7" type="ORF">A3840_05430</name>
</gene>
<evidence type="ECO:0000313" key="8">
    <source>
        <dbReference type="Proteomes" id="UP000078389"/>
    </source>
</evidence>
<dbReference type="InterPro" id="IPR002938">
    <property type="entry name" value="FAD-bd"/>
</dbReference>
<keyword evidence="5" id="KW-0503">Monooxygenase</keyword>
<dbReference type="InterPro" id="IPR036188">
    <property type="entry name" value="FAD/NAD-bd_sf"/>
</dbReference>
<dbReference type="Gene3D" id="3.50.50.60">
    <property type="entry name" value="FAD/NAD(P)-binding domain"/>
    <property type="match status" value="1"/>
</dbReference>
<dbReference type="GO" id="GO:0071949">
    <property type="term" value="F:FAD binding"/>
    <property type="evidence" value="ECO:0007669"/>
    <property type="project" value="InterPro"/>
</dbReference>
<sequence length="390" mass="41901">MPATGRNFIIAGAGISGLTLALGLAKFGASVVVLERSPDIQEFGAGLQISPNARHCLDSLGLGEALDRVSFEPAALDLYPRGSQKPAAHMELGAIMRERFGAPYTVMHRADLADVLYKACRRFANIDILFGVRHWDVVSHARGVSVAIDEADGQARTSRAEAFIGADGVHSQTRRAVLGGPDALFGRRIAWRALVPFDLVSGQIAPDRVSVFFGTGFHLVCYPLPHRRQVNLALFMPGAKPDPAHQPRPSRAGPRVEAIVAAAGGTWTPWPLYTVQAPAWHQGNIGLIGDAAHAMVPFQAQGAAMGIEDATVLAPLLVETDGAGEAFARYAGMRQERTRRVAALSGRNGRIFHLPWPLSLARDAVIAAQGPRAHLRRLGWIYDYRAGATN</sequence>
<evidence type="ECO:0000256" key="3">
    <source>
        <dbReference type="ARBA" id="ARBA00022827"/>
    </source>
</evidence>
<comment type="caution">
    <text evidence="7">The sequence shown here is derived from an EMBL/GenBank/DDBJ whole genome shotgun (WGS) entry which is preliminary data.</text>
</comment>
<keyword evidence="8" id="KW-1185">Reference proteome</keyword>
<dbReference type="SUPFAM" id="SSF51905">
    <property type="entry name" value="FAD/NAD(P)-binding domain"/>
    <property type="match status" value="1"/>
</dbReference>
<name>A0A178I0B4_9HYPH</name>
<dbReference type="Proteomes" id="UP000078389">
    <property type="component" value="Unassembled WGS sequence"/>
</dbReference>
<organism evidence="7 8">
    <name type="scientific">Devosia elaeis</name>
    <dbReference type="NCBI Taxonomy" id="1770058"/>
    <lineage>
        <taxon>Bacteria</taxon>
        <taxon>Pseudomonadati</taxon>
        <taxon>Pseudomonadota</taxon>
        <taxon>Alphaproteobacteria</taxon>
        <taxon>Hyphomicrobiales</taxon>
        <taxon>Devosiaceae</taxon>
        <taxon>Devosia</taxon>
    </lineage>
</organism>
<dbReference type="EMBL" id="LVVY01000068">
    <property type="protein sequence ID" value="OAM78541.1"/>
    <property type="molecule type" value="Genomic_DNA"/>
</dbReference>
<dbReference type="AlphaFoldDB" id="A0A178I0B4"/>
<dbReference type="PRINTS" id="PR00420">
    <property type="entry name" value="RNGMNOXGNASE"/>
</dbReference>
<dbReference type="GO" id="GO:0004497">
    <property type="term" value="F:monooxygenase activity"/>
    <property type="evidence" value="ECO:0007669"/>
    <property type="project" value="UniProtKB-KW"/>
</dbReference>
<keyword evidence="4" id="KW-0560">Oxidoreductase</keyword>
<proteinExistence type="predicted"/>
<keyword evidence="3" id="KW-0274">FAD</keyword>
<evidence type="ECO:0000256" key="4">
    <source>
        <dbReference type="ARBA" id="ARBA00023002"/>
    </source>
</evidence>
<evidence type="ECO:0000256" key="1">
    <source>
        <dbReference type="ARBA" id="ARBA00001974"/>
    </source>
</evidence>
<dbReference type="PANTHER" id="PTHR13789:SF318">
    <property type="entry name" value="GERANYLGERANYL DIPHOSPHATE REDUCTASE"/>
    <property type="match status" value="1"/>
</dbReference>
<evidence type="ECO:0000256" key="5">
    <source>
        <dbReference type="ARBA" id="ARBA00023033"/>
    </source>
</evidence>
<feature type="domain" description="FAD-binding" evidence="6">
    <location>
        <begin position="268"/>
        <end position="320"/>
    </location>
</feature>
<accession>A0A178I0B4</accession>
<dbReference type="PANTHER" id="PTHR13789">
    <property type="entry name" value="MONOOXYGENASE"/>
    <property type="match status" value="1"/>
</dbReference>
<dbReference type="STRING" id="1770058.A3840_05430"/>
<dbReference type="OrthoDB" id="4230779at2"/>
<evidence type="ECO:0000259" key="6">
    <source>
        <dbReference type="Pfam" id="PF01494"/>
    </source>
</evidence>
<dbReference type="InterPro" id="IPR050493">
    <property type="entry name" value="FAD-dep_Monooxygenase_BioMet"/>
</dbReference>
<evidence type="ECO:0000256" key="2">
    <source>
        <dbReference type="ARBA" id="ARBA00022630"/>
    </source>
</evidence>
<evidence type="ECO:0000313" key="7">
    <source>
        <dbReference type="EMBL" id="OAM78541.1"/>
    </source>
</evidence>
<dbReference type="RefSeq" id="WP_067453082.1">
    <property type="nucleotide sequence ID" value="NZ_LVVY01000068.1"/>
</dbReference>
<feature type="domain" description="FAD-binding" evidence="6">
    <location>
        <begin position="9"/>
        <end position="177"/>
    </location>
</feature>
<comment type="cofactor">
    <cofactor evidence="1">
        <name>FAD</name>
        <dbReference type="ChEBI" id="CHEBI:57692"/>
    </cofactor>
</comment>
<dbReference type="SUPFAM" id="SSF54373">
    <property type="entry name" value="FAD-linked reductases, C-terminal domain"/>
    <property type="match status" value="1"/>
</dbReference>